<proteinExistence type="inferred from homology"/>
<dbReference type="InterPro" id="IPR000888">
    <property type="entry name" value="RmlC-like"/>
</dbReference>
<dbReference type="GO" id="GO:0008830">
    <property type="term" value="F:dTDP-4-dehydrorhamnose 3,5-epimerase activity"/>
    <property type="evidence" value="ECO:0007669"/>
    <property type="project" value="UniProtKB-EC"/>
</dbReference>
<keyword evidence="5 6" id="KW-0413">Isomerase</keyword>
<evidence type="ECO:0000256" key="2">
    <source>
        <dbReference type="ARBA" id="ARBA00001997"/>
    </source>
</evidence>
<gene>
    <name evidence="6" type="primary">rfbC</name>
    <name evidence="6" type="ORF">GPA22_19990</name>
</gene>
<dbReference type="Proteomes" id="UP000623795">
    <property type="component" value="Unassembled WGS sequence"/>
</dbReference>
<comment type="subunit">
    <text evidence="5">Homodimer.</text>
</comment>
<evidence type="ECO:0000256" key="5">
    <source>
        <dbReference type="RuleBase" id="RU364069"/>
    </source>
</evidence>
<comment type="similarity">
    <text evidence="5">Belongs to the dTDP-4-dehydrorhamnose 3,5-epimerase family.</text>
</comment>
<sequence length="207" mass="23282">MKLAQTSIPDVVIIEPTIFEDERGWFMESFNEDSFHAELRKLGLPPPRPFVQDNHSCSGKGVLRGLHYQLPPHAQAKLVRVVRGSVYDVAVDIREGSPTFGKWVGVILSAANRKMLWIPEGFAHGFLALEDDTHFLYKTTDYYAKECEAAIRWDDKQIAVQWPTDGQFILNSKDQAAPGFLESLHFPGTSEHHVRRAEGAHVGSVTK</sequence>
<protein>
    <recommendedName>
        <fullName evidence="4 5">dTDP-4-dehydrorhamnose 3,5-epimerase</fullName>
        <ecNumber evidence="3 5">5.1.3.13</ecNumber>
    </recommendedName>
    <alternativeName>
        <fullName evidence="5">Thymidine diphospho-4-keto-rhamnose 3,5-epimerase</fullName>
    </alternativeName>
</protein>
<comment type="pathway">
    <text evidence="5">Carbohydrate biosynthesis; dTDP-L-rhamnose biosynthesis.</text>
</comment>
<reference evidence="6 7" key="1">
    <citation type="submission" date="2019-12" db="EMBL/GenBank/DDBJ databases">
        <title>Comparative genomics gives insights into the taxonomy of the Azoarcus-Aromatoleum group and reveals separate origins of nif in the plant-associated Azoarcus and non-plant-associated Aromatoleum sub-groups.</title>
        <authorList>
            <person name="Lafos M."/>
            <person name="Maluk M."/>
            <person name="Batista M."/>
            <person name="Junghare M."/>
            <person name="Carmona M."/>
            <person name="Faoro H."/>
            <person name="Cruz L.M."/>
            <person name="Battistoni F."/>
            <person name="De Souza E."/>
            <person name="Pedrosa F."/>
            <person name="Chen W.-M."/>
            <person name="Poole P.S."/>
            <person name="Dixon R.A."/>
            <person name="James E.K."/>
        </authorList>
    </citation>
    <scope>NUCLEOTIDE SEQUENCE [LARGE SCALE GENOMIC DNA]</scope>
    <source>
        <strain evidence="6 7">Td21</strain>
    </source>
</reference>
<dbReference type="EMBL" id="WTVN01000044">
    <property type="protein sequence ID" value="NMG46003.1"/>
    <property type="molecule type" value="Genomic_DNA"/>
</dbReference>
<evidence type="ECO:0000313" key="7">
    <source>
        <dbReference type="Proteomes" id="UP000623795"/>
    </source>
</evidence>
<evidence type="ECO:0000256" key="1">
    <source>
        <dbReference type="ARBA" id="ARBA00001298"/>
    </source>
</evidence>
<comment type="caution">
    <text evidence="6">The sequence shown here is derived from an EMBL/GenBank/DDBJ whole genome shotgun (WGS) entry which is preliminary data.</text>
</comment>
<dbReference type="PANTHER" id="PTHR21047">
    <property type="entry name" value="DTDP-6-DEOXY-D-GLUCOSE-3,5 EPIMERASE"/>
    <property type="match status" value="1"/>
</dbReference>
<dbReference type="CDD" id="cd00438">
    <property type="entry name" value="cupin_RmlC"/>
    <property type="match status" value="1"/>
</dbReference>
<comment type="catalytic activity">
    <reaction evidence="1 5">
        <text>dTDP-4-dehydro-6-deoxy-alpha-D-glucose = dTDP-4-dehydro-beta-L-rhamnose</text>
        <dbReference type="Rhea" id="RHEA:16969"/>
        <dbReference type="ChEBI" id="CHEBI:57649"/>
        <dbReference type="ChEBI" id="CHEBI:62830"/>
        <dbReference type="EC" id="5.1.3.13"/>
    </reaction>
</comment>
<dbReference type="InterPro" id="IPR011051">
    <property type="entry name" value="RmlC_Cupin_sf"/>
</dbReference>
<dbReference type="EC" id="5.1.3.13" evidence="3 5"/>
<dbReference type="Pfam" id="PF00908">
    <property type="entry name" value="dTDP_sugar_isom"/>
    <property type="match status" value="1"/>
</dbReference>
<dbReference type="InterPro" id="IPR014710">
    <property type="entry name" value="RmlC-like_jellyroll"/>
</dbReference>
<accession>A0ABX1Q2X5</accession>
<dbReference type="NCBIfam" id="TIGR01221">
    <property type="entry name" value="rmlC"/>
    <property type="match status" value="1"/>
</dbReference>
<dbReference type="RefSeq" id="WP_169257835.1">
    <property type="nucleotide sequence ID" value="NZ_WTVN01000044.1"/>
</dbReference>
<comment type="function">
    <text evidence="2 5">Catalyzes the epimerization of the C3' and C5'positions of dTDP-6-deoxy-D-xylo-4-hexulose, forming dTDP-6-deoxy-L-lyxo-4-hexulose.</text>
</comment>
<keyword evidence="7" id="KW-1185">Reference proteome</keyword>
<name>A0ABX1Q2X5_9RHOO</name>
<dbReference type="Gene3D" id="2.60.120.10">
    <property type="entry name" value="Jelly Rolls"/>
    <property type="match status" value="1"/>
</dbReference>
<evidence type="ECO:0000256" key="4">
    <source>
        <dbReference type="ARBA" id="ARBA00019595"/>
    </source>
</evidence>
<dbReference type="SUPFAM" id="SSF51182">
    <property type="entry name" value="RmlC-like cupins"/>
    <property type="match status" value="1"/>
</dbReference>
<dbReference type="PANTHER" id="PTHR21047:SF2">
    <property type="entry name" value="THYMIDINE DIPHOSPHO-4-KETO-RHAMNOSE 3,5-EPIMERASE"/>
    <property type="match status" value="1"/>
</dbReference>
<evidence type="ECO:0000313" key="6">
    <source>
        <dbReference type="EMBL" id="NMG46003.1"/>
    </source>
</evidence>
<evidence type="ECO:0000256" key="3">
    <source>
        <dbReference type="ARBA" id="ARBA00012098"/>
    </source>
</evidence>
<organism evidence="6 7">
    <name type="scientific">Aromatoleum toluvorans</name>
    <dbReference type="NCBI Taxonomy" id="92002"/>
    <lineage>
        <taxon>Bacteria</taxon>
        <taxon>Pseudomonadati</taxon>
        <taxon>Pseudomonadota</taxon>
        <taxon>Betaproteobacteria</taxon>
        <taxon>Rhodocyclales</taxon>
        <taxon>Rhodocyclaceae</taxon>
        <taxon>Aromatoleum</taxon>
    </lineage>
</organism>